<evidence type="ECO:0000313" key="1">
    <source>
        <dbReference type="EMBL" id="PIO76025.1"/>
    </source>
</evidence>
<dbReference type="AlphaFoldDB" id="A0A2G9V0N1"/>
<keyword evidence="2" id="KW-1185">Reference proteome</keyword>
<name>A0A2G9V0N1_TELCI</name>
<proteinExistence type="predicted"/>
<dbReference type="EMBL" id="KZ345085">
    <property type="protein sequence ID" value="PIO76025.1"/>
    <property type="molecule type" value="Genomic_DNA"/>
</dbReference>
<gene>
    <name evidence="1" type="ORF">TELCIR_01916</name>
</gene>
<reference evidence="1 2" key="1">
    <citation type="submission" date="2015-09" db="EMBL/GenBank/DDBJ databases">
        <title>Draft genome of the parasitic nematode Teladorsagia circumcincta isolate WARC Sus (inbred).</title>
        <authorList>
            <person name="Mitreva M."/>
        </authorList>
    </citation>
    <scope>NUCLEOTIDE SEQUENCE [LARGE SCALE GENOMIC DNA]</scope>
    <source>
        <strain evidence="1 2">S</strain>
    </source>
</reference>
<protein>
    <recommendedName>
        <fullName evidence="3">Tc1-like transposase DDE domain-containing protein</fullName>
    </recommendedName>
</protein>
<accession>A0A2G9V0N1</accession>
<dbReference type="Gene3D" id="3.30.420.10">
    <property type="entry name" value="Ribonuclease H-like superfamily/Ribonuclease H"/>
    <property type="match status" value="1"/>
</dbReference>
<organism evidence="1 2">
    <name type="scientific">Teladorsagia circumcincta</name>
    <name type="common">Brown stomach worm</name>
    <name type="synonym">Ostertagia circumcincta</name>
    <dbReference type="NCBI Taxonomy" id="45464"/>
    <lineage>
        <taxon>Eukaryota</taxon>
        <taxon>Metazoa</taxon>
        <taxon>Ecdysozoa</taxon>
        <taxon>Nematoda</taxon>
        <taxon>Chromadorea</taxon>
        <taxon>Rhabditida</taxon>
        <taxon>Rhabditina</taxon>
        <taxon>Rhabditomorpha</taxon>
        <taxon>Strongyloidea</taxon>
        <taxon>Trichostrongylidae</taxon>
        <taxon>Teladorsagia</taxon>
    </lineage>
</organism>
<dbReference type="Proteomes" id="UP000230423">
    <property type="component" value="Unassembled WGS sequence"/>
</dbReference>
<dbReference type="InterPro" id="IPR036397">
    <property type="entry name" value="RNaseH_sf"/>
</dbReference>
<dbReference type="GO" id="GO:0003676">
    <property type="term" value="F:nucleic acid binding"/>
    <property type="evidence" value="ECO:0007669"/>
    <property type="project" value="InterPro"/>
</dbReference>
<sequence>MSCWYQIPSKASAIDCEEWQRLLSGRGAQSGFIVQQDSDPQRKSKLLTKWFQENNVPFLPSQSLDFNSIENLWDELEYQVLRAHDEHGKFPQLKISEGNISQEKNGMHIKSMPR</sequence>
<evidence type="ECO:0000313" key="2">
    <source>
        <dbReference type="Proteomes" id="UP000230423"/>
    </source>
</evidence>
<evidence type="ECO:0008006" key="3">
    <source>
        <dbReference type="Google" id="ProtNLM"/>
    </source>
</evidence>
<dbReference type="OrthoDB" id="5810541at2759"/>